<dbReference type="InterPro" id="IPR006037">
    <property type="entry name" value="RCK_C"/>
</dbReference>
<sequence length="221" mass="24846">MRQKKEFVVIGLGRFGGSLCKELSDIGIEVLAIDKDPERIKEYNSVVSQAVELDAIDEESLIEMGIRNFDCVVVSIGEDIQASILITLILKEIGIKQVWVKARNDYHEKVLQKIGADRIIHPERDMARRIAHHIVSDKVADYIEISKNHSIVEIVASDKLNGKTVENIDAQEGFNCVIVAIRKSEDNLILLPSKTTIVDKNDILVTIGKNTDLERFEDKKV</sequence>
<dbReference type="GO" id="GO:0006813">
    <property type="term" value="P:potassium ion transport"/>
    <property type="evidence" value="ECO:0007669"/>
    <property type="project" value="InterPro"/>
</dbReference>
<organism evidence="3 4">
    <name type="scientific">Aquibacillus halophilus</name>
    <dbReference type="NCBI Taxonomy" id="930132"/>
    <lineage>
        <taxon>Bacteria</taxon>
        <taxon>Bacillati</taxon>
        <taxon>Bacillota</taxon>
        <taxon>Bacilli</taxon>
        <taxon>Bacillales</taxon>
        <taxon>Bacillaceae</taxon>
        <taxon>Aquibacillus</taxon>
    </lineage>
</organism>
<evidence type="ECO:0000313" key="4">
    <source>
        <dbReference type="Proteomes" id="UP000799092"/>
    </source>
</evidence>
<dbReference type="GO" id="GO:0008324">
    <property type="term" value="F:monoatomic cation transmembrane transporter activity"/>
    <property type="evidence" value="ECO:0007669"/>
    <property type="project" value="InterPro"/>
</dbReference>
<protein>
    <submittedName>
        <fullName evidence="3">Potassium transporter Trk</fullName>
    </submittedName>
</protein>
<dbReference type="InterPro" id="IPR050721">
    <property type="entry name" value="Trk_Ktr_HKT_K-transport"/>
</dbReference>
<comment type="caution">
    <text evidence="3">The sequence shown here is derived from an EMBL/GenBank/DDBJ whole genome shotgun (WGS) entry which is preliminary data.</text>
</comment>
<keyword evidence="4" id="KW-1185">Reference proteome</keyword>
<dbReference type="Gene3D" id="3.30.70.1450">
    <property type="entry name" value="Regulator of K+ conductance, C-terminal domain"/>
    <property type="match status" value="1"/>
</dbReference>
<dbReference type="PROSITE" id="PS51202">
    <property type="entry name" value="RCK_C"/>
    <property type="match status" value="1"/>
</dbReference>
<dbReference type="InterPro" id="IPR036291">
    <property type="entry name" value="NAD(P)-bd_dom_sf"/>
</dbReference>
<dbReference type="Proteomes" id="UP000799092">
    <property type="component" value="Unassembled WGS sequence"/>
</dbReference>
<dbReference type="Gene3D" id="3.40.50.720">
    <property type="entry name" value="NAD(P)-binding Rossmann-like Domain"/>
    <property type="match status" value="1"/>
</dbReference>
<dbReference type="Pfam" id="PF02254">
    <property type="entry name" value="TrkA_N"/>
    <property type="match status" value="1"/>
</dbReference>
<dbReference type="EMBL" id="WJNG01000012">
    <property type="protein sequence ID" value="MRH43863.1"/>
    <property type="molecule type" value="Genomic_DNA"/>
</dbReference>
<name>A0A6A8DDX6_9BACI</name>
<feature type="domain" description="RCK C-terminal" evidence="2">
    <location>
        <begin position="137"/>
        <end position="221"/>
    </location>
</feature>
<gene>
    <name evidence="3" type="ORF">GH741_14565</name>
</gene>
<dbReference type="PANTHER" id="PTHR43833:SF7">
    <property type="entry name" value="KTR SYSTEM POTASSIUM UPTAKE PROTEIN C"/>
    <property type="match status" value="1"/>
</dbReference>
<reference evidence="3" key="1">
    <citation type="submission" date="2019-11" db="EMBL/GenBank/DDBJ databases">
        <authorList>
            <person name="Li J."/>
        </authorList>
    </citation>
    <scope>NUCLEOTIDE SEQUENCE</scope>
    <source>
        <strain evidence="3">B6B</strain>
    </source>
</reference>
<dbReference type="Pfam" id="PF02080">
    <property type="entry name" value="TrkA_C"/>
    <property type="match status" value="1"/>
</dbReference>
<evidence type="ECO:0000259" key="1">
    <source>
        <dbReference type="PROSITE" id="PS51201"/>
    </source>
</evidence>
<dbReference type="SUPFAM" id="SSF116726">
    <property type="entry name" value="TrkA C-terminal domain-like"/>
    <property type="match status" value="1"/>
</dbReference>
<accession>A0A6A8DDX6</accession>
<dbReference type="PANTHER" id="PTHR43833">
    <property type="entry name" value="POTASSIUM CHANNEL PROTEIN 2-RELATED-RELATED"/>
    <property type="match status" value="1"/>
</dbReference>
<evidence type="ECO:0000313" key="3">
    <source>
        <dbReference type="EMBL" id="MRH43863.1"/>
    </source>
</evidence>
<feature type="domain" description="RCK N-terminal" evidence="1">
    <location>
        <begin position="4"/>
        <end position="120"/>
    </location>
</feature>
<dbReference type="RefSeq" id="WP_153737489.1">
    <property type="nucleotide sequence ID" value="NZ_WJNG01000012.1"/>
</dbReference>
<dbReference type="InterPro" id="IPR003148">
    <property type="entry name" value="RCK_N"/>
</dbReference>
<dbReference type="InterPro" id="IPR036721">
    <property type="entry name" value="RCK_C_sf"/>
</dbReference>
<evidence type="ECO:0000259" key="2">
    <source>
        <dbReference type="PROSITE" id="PS51202"/>
    </source>
</evidence>
<proteinExistence type="predicted"/>
<dbReference type="PROSITE" id="PS51201">
    <property type="entry name" value="RCK_N"/>
    <property type="match status" value="1"/>
</dbReference>
<dbReference type="SUPFAM" id="SSF51735">
    <property type="entry name" value="NAD(P)-binding Rossmann-fold domains"/>
    <property type="match status" value="1"/>
</dbReference>
<dbReference type="OrthoDB" id="9776294at2"/>
<dbReference type="AlphaFoldDB" id="A0A6A8DDX6"/>